<dbReference type="InterPro" id="IPR017792">
    <property type="entry name" value="UAAP1"/>
</dbReference>
<reference evidence="2 3" key="1">
    <citation type="journal article" date="2016" name="Sci. Rep.">
        <title>Complete genome sequence and transcriptomic analysis of a novel marine strain Bacillus weihaiensis reveals the mechanism of brown algae degradation.</title>
        <authorList>
            <person name="Zhu Y."/>
            <person name="Chen P."/>
            <person name="Bao Y."/>
            <person name="Men Y."/>
            <person name="Zeng Y."/>
            <person name="Yang J."/>
            <person name="Sun J."/>
            <person name="Sun Y."/>
        </authorList>
    </citation>
    <scope>NUCLEOTIDE SEQUENCE [LARGE SCALE GENOMIC DNA]</scope>
    <source>
        <strain evidence="2 3">Alg07</strain>
    </source>
</reference>
<accession>A0A1L3MUZ3</accession>
<organism evidence="2 3">
    <name type="scientific">Bacillus weihaiensis</name>
    <dbReference type="NCBI Taxonomy" id="1547283"/>
    <lineage>
        <taxon>Bacteria</taxon>
        <taxon>Bacillati</taxon>
        <taxon>Bacillota</taxon>
        <taxon>Bacilli</taxon>
        <taxon>Bacillales</taxon>
        <taxon>Bacillaceae</taxon>
        <taxon>Bacillus</taxon>
    </lineage>
</organism>
<dbReference type="KEGG" id="bwh:A9C19_15870"/>
<dbReference type="RefSeq" id="WP_072580903.1">
    <property type="nucleotide sequence ID" value="NZ_CP016020.1"/>
</dbReference>
<dbReference type="Pfam" id="PF09347">
    <property type="entry name" value="DUF1989"/>
    <property type="match status" value="1"/>
</dbReference>
<dbReference type="Proteomes" id="UP000181936">
    <property type="component" value="Chromosome"/>
</dbReference>
<dbReference type="STRING" id="1547283.A9C19_15870"/>
<dbReference type="InterPro" id="IPR018959">
    <property type="entry name" value="DUF1989"/>
</dbReference>
<proteinExistence type="predicted"/>
<dbReference type="EMBL" id="CP016020">
    <property type="protein sequence ID" value="APH06100.1"/>
    <property type="molecule type" value="Genomic_DNA"/>
</dbReference>
<dbReference type="PANTHER" id="PTHR31527">
    <property type="entry name" value="RE64534P"/>
    <property type="match status" value="1"/>
</dbReference>
<keyword evidence="3" id="KW-1185">Reference proteome</keyword>
<dbReference type="OrthoDB" id="9772660at2"/>
<protein>
    <submittedName>
        <fullName evidence="2">Urea carboxylase</fullName>
    </submittedName>
</protein>
<evidence type="ECO:0000259" key="1">
    <source>
        <dbReference type="Pfam" id="PF09347"/>
    </source>
</evidence>
<feature type="domain" description="DUF1989" evidence="1">
    <location>
        <begin position="9"/>
        <end position="180"/>
    </location>
</feature>
<gene>
    <name evidence="2" type="ORF">A9C19_15870</name>
</gene>
<evidence type="ECO:0000313" key="2">
    <source>
        <dbReference type="EMBL" id="APH06100.1"/>
    </source>
</evidence>
<dbReference type="NCBIfam" id="TIGR03425">
    <property type="entry name" value="urea_degr_2"/>
    <property type="match status" value="1"/>
</dbReference>
<dbReference type="PANTHER" id="PTHR31527:SF0">
    <property type="entry name" value="RE64534P"/>
    <property type="match status" value="1"/>
</dbReference>
<sequence length="248" mass="28036">MKTSIWTKTIPAGGKWSGTIGTGKLITFTALGKGANLSTIMYHANNLTERYNMPDTLKAQHTSHLSKGHVLMSDHGRVLASIVDDNLGWHDSISGYTSRSITDEKYGKTTYQEHRNNWLRSGEENFAIELVRNGLGVRDMVPVLNLFSKVYCDEDGDMHFDENHCQEGDAVTLRTELDTLFVFSNTPNPLDSRDEYPSVPVQIEVFDAEPVSEDDVCVSFRPENRRAFENTWEYHRLRGASKKSVVFN</sequence>
<evidence type="ECO:0000313" key="3">
    <source>
        <dbReference type="Proteomes" id="UP000181936"/>
    </source>
</evidence>
<dbReference type="AlphaFoldDB" id="A0A1L3MUZ3"/>
<name>A0A1L3MUZ3_9BACI</name>